<feature type="non-terminal residue" evidence="2">
    <location>
        <position position="1"/>
    </location>
</feature>
<evidence type="ECO:0000313" key="2">
    <source>
        <dbReference type="EMBL" id="KAJ1098170.1"/>
    </source>
</evidence>
<name>A0AAV7M5R4_PLEWA</name>
<accession>A0AAV7M5R4</accession>
<reference evidence="2" key="1">
    <citation type="journal article" date="2022" name="bioRxiv">
        <title>Sequencing and chromosome-scale assembly of the giantPleurodeles waltlgenome.</title>
        <authorList>
            <person name="Brown T."/>
            <person name="Elewa A."/>
            <person name="Iarovenko S."/>
            <person name="Subramanian E."/>
            <person name="Araus A.J."/>
            <person name="Petzold A."/>
            <person name="Susuki M."/>
            <person name="Suzuki K.-i.T."/>
            <person name="Hayashi T."/>
            <person name="Toyoda A."/>
            <person name="Oliveira C."/>
            <person name="Osipova E."/>
            <person name="Leigh N.D."/>
            <person name="Simon A."/>
            <person name="Yun M.H."/>
        </authorList>
    </citation>
    <scope>NUCLEOTIDE SEQUENCE</scope>
    <source>
        <strain evidence="2">20211129_DDA</strain>
        <tissue evidence="2">Liver</tissue>
    </source>
</reference>
<gene>
    <name evidence="2" type="ORF">NDU88_003286</name>
</gene>
<dbReference type="EMBL" id="JANPWB010000014">
    <property type="protein sequence ID" value="KAJ1098170.1"/>
    <property type="molecule type" value="Genomic_DNA"/>
</dbReference>
<feature type="non-terminal residue" evidence="2">
    <location>
        <position position="57"/>
    </location>
</feature>
<proteinExistence type="predicted"/>
<feature type="region of interest" description="Disordered" evidence="1">
    <location>
        <begin position="26"/>
        <end position="57"/>
    </location>
</feature>
<dbReference type="AlphaFoldDB" id="A0AAV7M5R4"/>
<evidence type="ECO:0000313" key="3">
    <source>
        <dbReference type="Proteomes" id="UP001066276"/>
    </source>
</evidence>
<sequence length="57" mass="5822">TGGDSSDTDTSTDRSYLVVADTSVTTQATGTAATPCTSTSLPAAPHRVARARSPRRV</sequence>
<feature type="compositionally biased region" description="Basic residues" evidence="1">
    <location>
        <begin position="47"/>
        <end position="57"/>
    </location>
</feature>
<keyword evidence="3" id="KW-1185">Reference proteome</keyword>
<dbReference type="Proteomes" id="UP001066276">
    <property type="component" value="Chromosome 10"/>
</dbReference>
<feature type="compositionally biased region" description="Polar residues" evidence="1">
    <location>
        <begin position="26"/>
        <end position="41"/>
    </location>
</feature>
<evidence type="ECO:0000256" key="1">
    <source>
        <dbReference type="SAM" id="MobiDB-lite"/>
    </source>
</evidence>
<comment type="caution">
    <text evidence="2">The sequence shown here is derived from an EMBL/GenBank/DDBJ whole genome shotgun (WGS) entry which is preliminary data.</text>
</comment>
<organism evidence="2 3">
    <name type="scientific">Pleurodeles waltl</name>
    <name type="common">Iberian ribbed newt</name>
    <dbReference type="NCBI Taxonomy" id="8319"/>
    <lineage>
        <taxon>Eukaryota</taxon>
        <taxon>Metazoa</taxon>
        <taxon>Chordata</taxon>
        <taxon>Craniata</taxon>
        <taxon>Vertebrata</taxon>
        <taxon>Euteleostomi</taxon>
        <taxon>Amphibia</taxon>
        <taxon>Batrachia</taxon>
        <taxon>Caudata</taxon>
        <taxon>Salamandroidea</taxon>
        <taxon>Salamandridae</taxon>
        <taxon>Pleurodelinae</taxon>
        <taxon>Pleurodeles</taxon>
    </lineage>
</organism>
<protein>
    <submittedName>
        <fullName evidence="2">Uncharacterized protein</fullName>
    </submittedName>
</protein>